<dbReference type="EMBL" id="BSOH01000037">
    <property type="protein sequence ID" value="GLR19994.1"/>
    <property type="molecule type" value="Genomic_DNA"/>
</dbReference>
<dbReference type="SUPFAM" id="SSF55718">
    <property type="entry name" value="SCP-like"/>
    <property type="match status" value="1"/>
</dbReference>
<dbReference type="Proteomes" id="UP001156666">
    <property type="component" value="Unassembled WGS sequence"/>
</dbReference>
<reference evidence="2" key="1">
    <citation type="journal article" date="2014" name="Int. J. Syst. Evol. Microbiol.">
        <title>Complete genome sequence of Corynebacterium casei LMG S-19264T (=DSM 44701T), isolated from a smear-ripened cheese.</title>
        <authorList>
            <consortium name="US DOE Joint Genome Institute (JGI-PGF)"/>
            <person name="Walter F."/>
            <person name="Albersmeier A."/>
            <person name="Kalinowski J."/>
            <person name="Ruckert C."/>
        </authorList>
    </citation>
    <scope>NUCLEOTIDE SEQUENCE</scope>
    <source>
        <strain evidence="2">NBRC 108769</strain>
    </source>
</reference>
<evidence type="ECO:0000313" key="3">
    <source>
        <dbReference type="Proteomes" id="UP001156666"/>
    </source>
</evidence>
<protein>
    <recommendedName>
        <fullName evidence="1">SCP2 domain-containing protein</fullName>
    </recommendedName>
</protein>
<comment type="caution">
    <text evidence="2">The sequence shown here is derived from an EMBL/GenBank/DDBJ whole genome shotgun (WGS) entry which is preliminary data.</text>
</comment>
<evidence type="ECO:0000259" key="1">
    <source>
        <dbReference type="Pfam" id="PF02036"/>
    </source>
</evidence>
<accession>A0AA37WHU4</accession>
<dbReference type="Pfam" id="PF02036">
    <property type="entry name" value="SCP2"/>
    <property type="match status" value="1"/>
</dbReference>
<dbReference type="AlphaFoldDB" id="A0AA37WHU4"/>
<name>A0AA37WHU4_9BACT</name>
<feature type="domain" description="SCP2" evidence="1">
    <location>
        <begin position="12"/>
        <end position="90"/>
    </location>
</feature>
<reference evidence="2" key="2">
    <citation type="submission" date="2023-01" db="EMBL/GenBank/DDBJ databases">
        <title>Draft genome sequence of Portibacter lacus strain NBRC 108769.</title>
        <authorList>
            <person name="Sun Q."/>
            <person name="Mori K."/>
        </authorList>
    </citation>
    <scope>NUCLEOTIDE SEQUENCE</scope>
    <source>
        <strain evidence="2">NBRC 108769</strain>
    </source>
</reference>
<gene>
    <name evidence="2" type="ORF">GCM10007940_46100</name>
</gene>
<keyword evidence="3" id="KW-1185">Reference proteome</keyword>
<dbReference type="InterPro" id="IPR003033">
    <property type="entry name" value="SCP2_sterol-bd_dom"/>
</dbReference>
<sequence>MTTKEVLMNLPKKVSPDAIEGVNTLFHFNLDGDDGENVTVGIKDGVAYSQEGLEGEPTCVVRAKSDNLMKILKGDMNPMMAVLTGKLKISNQGEMLKYAKLFGLM</sequence>
<dbReference type="Gene3D" id="3.30.1050.10">
    <property type="entry name" value="SCP2 sterol-binding domain"/>
    <property type="match status" value="1"/>
</dbReference>
<evidence type="ECO:0000313" key="2">
    <source>
        <dbReference type="EMBL" id="GLR19994.1"/>
    </source>
</evidence>
<organism evidence="2 3">
    <name type="scientific">Portibacter lacus</name>
    <dbReference type="NCBI Taxonomy" id="1099794"/>
    <lineage>
        <taxon>Bacteria</taxon>
        <taxon>Pseudomonadati</taxon>
        <taxon>Bacteroidota</taxon>
        <taxon>Saprospiria</taxon>
        <taxon>Saprospirales</taxon>
        <taxon>Haliscomenobacteraceae</taxon>
        <taxon>Portibacter</taxon>
    </lineage>
</organism>
<proteinExistence type="predicted"/>
<dbReference type="InterPro" id="IPR036527">
    <property type="entry name" value="SCP2_sterol-bd_dom_sf"/>
</dbReference>
<dbReference type="RefSeq" id="WP_235293518.1">
    <property type="nucleotide sequence ID" value="NZ_BSOH01000037.1"/>
</dbReference>